<keyword evidence="2" id="KW-1133">Transmembrane helix</keyword>
<evidence type="ECO:0000313" key="3">
    <source>
        <dbReference type="EMBL" id="SHI48483.1"/>
    </source>
</evidence>
<protein>
    <submittedName>
        <fullName evidence="3">Uncharacterized protein</fullName>
    </submittedName>
</protein>
<evidence type="ECO:0000256" key="2">
    <source>
        <dbReference type="SAM" id="Phobius"/>
    </source>
</evidence>
<organism evidence="3 4">
    <name type="scientific">Thermoclostridium caenicola</name>
    <dbReference type="NCBI Taxonomy" id="659425"/>
    <lineage>
        <taxon>Bacteria</taxon>
        <taxon>Bacillati</taxon>
        <taxon>Bacillota</taxon>
        <taxon>Clostridia</taxon>
        <taxon>Eubacteriales</taxon>
        <taxon>Oscillospiraceae</taxon>
        <taxon>Thermoclostridium</taxon>
    </lineage>
</organism>
<feature type="transmembrane region" description="Helical" evidence="2">
    <location>
        <begin position="67"/>
        <end position="89"/>
    </location>
</feature>
<sequence length="277" mass="30259">MYLEEYSLYAVPAILVTGAVTWIYLRMKGRAEKSNVRALIFSTAVAIFIALLVPAIARLYYHETGLPAMASAAAAFVSLVLLAAAAYVLGTRLLKMKTQSAELRESFGYAGEEAAAAQEEGAASPEEQQEEASKTEKTGDEEGSDSLPLMDDAERLCGADGAESQESPEDRETEEVDTLQNIDKIGVEGHVPVQENLDELLRAAMDSKMRGDLQESVSCYRRALVHIQDKELMTMVILDLCGLAKLMKNTRLVRDILDSEHGKMLDDAIKGEILANI</sequence>
<dbReference type="AlphaFoldDB" id="A0A1M6BJ15"/>
<proteinExistence type="predicted"/>
<gene>
    <name evidence="3" type="ORF">SAMN05444373_100318</name>
</gene>
<feature type="region of interest" description="Disordered" evidence="1">
    <location>
        <begin position="114"/>
        <end position="149"/>
    </location>
</feature>
<evidence type="ECO:0000256" key="1">
    <source>
        <dbReference type="SAM" id="MobiDB-lite"/>
    </source>
</evidence>
<feature type="compositionally biased region" description="Low complexity" evidence="1">
    <location>
        <begin position="114"/>
        <end position="126"/>
    </location>
</feature>
<feature type="compositionally biased region" description="Basic and acidic residues" evidence="1">
    <location>
        <begin position="131"/>
        <end position="140"/>
    </location>
</feature>
<evidence type="ECO:0000313" key="4">
    <source>
        <dbReference type="Proteomes" id="UP000324781"/>
    </source>
</evidence>
<feature type="transmembrane region" description="Helical" evidence="2">
    <location>
        <begin position="37"/>
        <end position="61"/>
    </location>
</feature>
<dbReference type="Proteomes" id="UP000324781">
    <property type="component" value="Unassembled WGS sequence"/>
</dbReference>
<reference evidence="3 4" key="1">
    <citation type="submission" date="2016-11" db="EMBL/GenBank/DDBJ databases">
        <authorList>
            <person name="Varghese N."/>
            <person name="Submissions S."/>
        </authorList>
    </citation>
    <scope>NUCLEOTIDE SEQUENCE [LARGE SCALE GENOMIC DNA]</scope>
    <source>
        <strain evidence="3 4">DSM 19027</strain>
    </source>
</reference>
<accession>A0A1M6BJ15</accession>
<feature type="transmembrane region" description="Helical" evidence="2">
    <location>
        <begin position="6"/>
        <end position="25"/>
    </location>
</feature>
<dbReference type="EMBL" id="FQZP01000003">
    <property type="protein sequence ID" value="SHI48483.1"/>
    <property type="molecule type" value="Genomic_DNA"/>
</dbReference>
<keyword evidence="2" id="KW-0812">Transmembrane</keyword>
<keyword evidence="2" id="KW-0472">Membrane</keyword>
<dbReference type="RefSeq" id="WP_149677566.1">
    <property type="nucleotide sequence ID" value="NZ_FQZP01000003.1"/>
</dbReference>
<name>A0A1M6BJ15_9FIRM</name>
<keyword evidence="4" id="KW-1185">Reference proteome</keyword>